<reference evidence="1 2" key="1">
    <citation type="submission" date="2019-11" db="EMBL/GenBank/DDBJ databases">
        <title>Metabolism of dissolved organic matter in forest soils.</title>
        <authorList>
            <person name="Cyle K.T."/>
            <person name="Wilhelm R.C."/>
            <person name="Martinez C.E."/>
        </authorList>
    </citation>
    <scope>NUCLEOTIDE SEQUENCE [LARGE SCALE GENOMIC DNA]</scope>
    <source>
        <strain evidence="1 2">5N</strain>
    </source>
</reference>
<name>A0A972NT90_9BURK</name>
<dbReference type="AlphaFoldDB" id="A0A972NT90"/>
<evidence type="ECO:0000313" key="1">
    <source>
        <dbReference type="EMBL" id="NPT57437.1"/>
    </source>
</evidence>
<accession>A0A972NT90</accession>
<sequence>MNSTSPKLRLKASEDRPLHPAAITLLNRVSEATRGINTPFVVAGATARDILLWHVYGQRPDRATSDVDVAVCAVSWDAHESLIAALEATGCFKRDENAQQRLIFTDPAVGRSMPLLDLVPFGQIEQPEGSIAWPPAGETVMNVLGFQEAVDTAVEVEIHEGLAVPVVTLPALALLKILAWKDRRALTNKDASDLLVLLRNYLEAGNTERIWEVGEGLLKQHEFDLTLAACGLLGRDARAVALAATTEAIDAILTDHTTYDLLRGDVLARAAGQMFDDYADGSEDALSAFRSGFLDAR</sequence>
<dbReference type="Pfam" id="PF08843">
    <property type="entry name" value="AbiEii"/>
    <property type="match status" value="1"/>
</dbReference>
<gene>
    <name evidence="1" type="ORF">GNZ13_23410</name>
</gene>
<protein>
    <submittedName>
        <fullName evidence="1">Nucleotidyltransferase</fullName>
    </submittedName>
</protein>
<dbReference type="Proteomes" id="UP000655523">
    <property type="component" value="Unassembled WGS sequence"/>
</dbReference>
<comment type="caution">
    <text evidence="1">The sequence shown here is derived from an EMBL/GenBank/DDBJ whole genome shotgun (WGS) entry which is preliminary data.</text>
</comment>
<dbReference type="Gene3D" id="3.30.460.40">
    <property type="match status" value="1"/>
</dbReference>
<dbReference type="EMBL" id="WOEZ01000126">
    <property type="protein sequence ID" value="NPT57437.1"/>
    <property type="molecule type" value="Genomic_DNA"/>
</dbReference>
<dbReference type="InterPro" id="IPR014942">
    <property type="entry name" value="AbiEii"/>
</dbReference>
<dbReference type="PIRSF" id="PIRSF021525">
    <property type="entry name" value="UCP021525"/>
    <property type="match status" value="1"/>
</dbReference>
<dbReference type="RefSeq" id="WP_172168531.1">
    <property type="nucleotide sequence ID" value="NZ_WOEZ01000126.1"/>
</dbReference>
<evidence type="ECO:0000313" key="2">
    <source>
        <dbReference type="Proteomes" id="UP000655523"/>
    </source>
</evidence>
<proteinExistence type="predicted"/>
<organism evidence="1 2">
    <name type="scientific">Paraburkholderia elongata</name>
    <dbReference type="NCBI Taxonomy" id="2675747"/>
    <lineage>
        <taxon>Bacteria</taxon>
        <taxon>Pseudomonadati</taxon>
        <taxon>Pseudomonadota</taxon>
        <taxon>Betaproteobacteria</taxon>
        <taxon>Burkholderiales</taxon>
        <taxon>Burkholderiaceae</taxon>
        <taxon>Paraburkholderia</taxon>
    </lineage>
</organism>
<dbReference type="InterPro" id="IPR014513">
    <property type="entry name" value="UCP021525"/>
</dbReference>
<keyword evidence="2" id="KW-1185">Reference proteome</keyword>